<protein>
    <submittedName>
        <fullName evidence="3">Uncharacterized protein</fullName>
    </submittedName>
</protein>
<accession>A0A439D6S5</accession>
<evidence type="ECO:0000256" key="1">
    <source>
        <dbReference type="SAM" id="MobiDB-lite"/>
    </source>
</evidence>
<dbReference type="Proteomes" id="UP000286045">
    <property type="component" value="Unassembled WGS sequence"/>
</dbReference>
<feature type="region of interest" description="Disordered" evidence="1">
    <location>
        <begin position="1"/>
        <end position="28"/>
    </location>
</feature>
<dbReference type="EMBL" id="RYZI01000127">
    <property type="protein sequence ID" value="RWA10102.1"/>
    <property type="molecule type" value="Genomic_DNA"/>
</dbReference>
<keyword evidence="4" id="KW-1185">Reference proteome</keyword>
<evidence type="ECO:0000313" key="3">
    <source>
        <dbReference type="EMBL" id="RWA10102.1"/>
    </source>
</evidence>
<organism evidence="3 4">
    <name type="scientific">Xylaria grammica</name>
    <dbReference type="NCBI Taxonomy" id="363999"/>
    <lineage>
        <taxon>Eukaryota</taxon>
        <taxon>Fungi</taxon>
        <taxon>Dikarya</taxon>
        <taxon>Ascomycota</taxon>
        <taxon>Pezizomycotina</taxon>
        <taxon>Sordariomycetes</taxon>
        <taxon>Xylariomycetidae</taxon>
        <taxon>Xylariales</taxon>
        <taxon>Xylariaceae</taxon>
        <taxon>Xylaria</taxon>
    </lineage>
</organism>
<dbReference type="AlphaFoldDB" id="A0A439D6S5"/>
<evidence type="ECO:0000313" key="4">
    <source>
        <dbReference type="Proteomes" id="UP000286045"/>
    </source>
</evidence>
<gene>
    <name evidence="3" type="ORF">EKO27_g4997</name>
</gene>
<feature type="transmembrane region" description="Helical" evidence="2">
    <location>
        <begin position="278"/>
        <end position="298"/>
    </location>
</feature>
<feature type="transmembrane region" description="Helical" evidence="2">
    <location>
        <begin position="245"/>
        <end position="266"/>
    </location>
</feature>
<sequence length="300" mass="31333">MASRTSNPCSADPGPAAQPNVNNDTTGTIVGLASFPEKAFGATAPSAGTSPEAVQALATVTIAVELDEVNETPAAPAEEQAAYDEGGATSVVDITTPVQHGDTEGSPDRAVSTRATLLADGEAAMMEIASGVEQAYRHLNSAVDLSTRFIGNIADVKEVALRARRNSIREENEEARRACEANTRASEVAESCRFLDSPIHDQGDGVNEDSAGLAHSGGNGDLTDPVEIGDAFSERAMRKRRGNGYYLVGIISGISAAVILTTASALKAAGYAYRDIQWPITLEVMIASIFLTPAYANYIA</sequence>
<keyword evidence="2" id="KW-1133">Transmembrane helix</keyword>
<proteinExistence type="predicted"/>
<comment type="caution">
    <text evidence="3">The sequence shown here is derived from an EMBL/GenBank/DDBJ whole genome shotgun (WGS) entry which is preliminary data.</text>
</comment>
<name>A0A439D6S5_9PEZI</name>
<keyword evidence="2" id="KW-0812">Transmembrane</keyword>
<keyword evidence="2" id="KW-0472">Membrane</keyword>
<feature type="compositionally biased region" description="Polar residues" evidence="1">
    <location>
        <begin position="19"/>
        <end position="28"/>
    </location>
</feature>
<reference evidence="3 4" key="1">
    <citation type="submission" date="2018-12" db="EMBL/GenBank/DDBJ databases">
        <title>Draft genome sequence of Xylaria grammica IHI A82.</title>
        <authorList>
            <person name="Buettner E."/>
            <person name="Kellner H."/>
        </authorList>
    </citation>
    <scope>NUCLEOTIDE SEQUENCE [LARGE SCALE GENOMIC DNA]</scope>
    <source>
        <strain evidence="3 4">IHI A82</strain>
    </source>
</reference>
<evidence type="ECO:0000256" key="2">
    <source>
        <dbReference type="SAM" id="Phobius"/>
    </source>
</evidence>